<reference evidence="2 3" key="1">
    <citation type="submission" date="2015-07" db="EMBL/GenBank/DDBJ databases">
        <title>The genome of Eufriesea mexicana.</title>
        <authorList>
            <person name="Pan H."/>
            <person name="Kapheim K."/>
        </authorList>
    </citation>
    <scope>NUCLEOTIDE SEQUENCE [LARGE SCALE GENOMIC DNA]</scope>
    <source>
        <strain evidence="2">0111107269</strain>
        <tissue evidence="2">Whole body</tissue>
    </source>
</reference>
<sequence length="181" mass="19681">MEMSDEYQDMGNPGGGVAVVNIPMAHHQHTPDSPLGSTVGKSPFKNRCDIAANPCSLMDGREIPGMAVELPWNDGKSRGPRVPLESRAGFGEEKEESLVDGRGATGRAVVSRDGLQDRRPRWTTTISIVIVYREPSYLFGIIDRETLSLGGPQTVLGPVIRPSSQAPISLFSSSQSFRFFH</sequence>
<feature type="compositionally biased region" description="Basic and acidic residues" evidence="1">
    <location>
        <begin position="90"/>
        <end position="99"/>
    </location>
</feature>
<evidence type="ECO:0000256" key="1">
    <source>
        <dbReference type="SAM" id="MobiDB-lite"/>
    </source>
</evidence>
<protein>
    <submittedName>
        <fullName evidence="2">Uncharacterized protein</fullName>
    </submittedName>
</protein>
<feature type="region of interest" description="Disordered" evidence="1">
    <location>
        <begin position="71"/>
        <end position="102"/>
    </location>
</feature>
<organism evidence="2 3">
    <name type="scientific">Eufriesea mexicana</name>
    <dbReference type="NCBI Taxonomy" id="516756"/>
    <lineage>
        <taxon>Eukaryota</taxon>
        <taxon>Metazoa</taxon>
        <taxon>Ecdysozoa</taxon>
        <taxon>Arthropoda</taxon>
        <taxon>Hexapoda</taxon>
        <taxon>Insecta</taxon>
        <taxon>Pterygota</taxon>
        <taxon>Neoptera</taxon>
        <taxon>Endopterygota</taxon>
        <taxon>Hymenoptera</taxon>
        <taxon>Apocrita</taxon>
        <taxon>Aculeata</taxon>
        <taxon>Apoidea</taxon>
        <taxon>Anthophila</taxon>
        <taxon>Apidae</taxon>
        <taxon>Eufriesea</taxon>
    </lineage>
</organism>
<evidence type="ECO:0000313" key="2">
    <source>
        <dbReference type="EMBL" id="OAD62521.1"/>
    </source>
</evidence>
<accession>A0A310SIS3</accession>
<evidence type="ECO:0000313" key="3">
    <source>
        <dbReference type="Proteomes" id="UP000250275"/>
    </source>
</evidence>
<name>A0A310SIS3_9HYME</name>
<proteinExistence type="predicted"/>
<dbReference type="AlphaFoldDB" id="A0A310SIS3"/>
<dbReference type="EMBL" id="KQ759862">
    <property type="protein sequence ID" value="OAD62521.1"/>
    <property type="molecule type" value="Genomic_DNA"/>
</dbReference>
<gene>
    <name evidence="2" type="ORF">WN48_06936</name>
</gene>
<dbReference type="Proteomes" id="UP000250275">
    <property type="component" value="Unassembled WGS sequence"/>
</dbReference>
<keyword evidence="3" id="KW-1185">Reference proteome</keyword>